<feature type="non-terminal residue" evidence="1">
    <location>
        <position position="29"/>
    </location>
</feature>
<reference evidence="1 2" key="1">
    <citation type="submission" date="2019-06" db="EMBL/GenBank/DDBJ databases">
        <title>Spirosoma utsteinense sp. nov. isolated from Antarctic ice-free soils.</title>
        <authorList>
            <person name="Tahon G."/>
        </authorList>
    </citation>
    <scope>NUCLEOTIDE SEQUENCE [LARGE SCALE GENOMIC DNA]</scope>
    <source>
        <strain evidence="1 2">LMG 31447</strain>
    </source>
</reference>
<gene>
    <name evidence="1" type="ORF">FH603_3633</name>
</gene>
<dbReference type="Proteomes" id="UP000700732">
    <property type="component" value="Unassembled WGS sequence"/>
</dbReference>
<name>A0ABR6W955_9BACT</name>
<evidence type="ECO:0000313" key="2">
    <source>
        <dbReference type="Proteomes" id="UP000700732"/>
    </source>
</evidence>
<accession>A0ABR6W955</accession>
<proteinExistence type="predicted"/>
<sequence length="29" mass="3065">MQKLIALLGGNALNKMSSIHCLAKLLLAV</sequence>
<protein>
    <submittedName>
        <fullName evidence="1">Uncharacterized protein</fullName>
    </submittedName>
</protein>
<dbReference type="EMBL" id="VFIA01000022">
    <property type="protein sequence ID" value="MBC3793116.1"/>
    <property type="molecule type" value="Genomic_DNA"/>
</dbReference>
<comment type="caution">
    <text evidence="1">The sequence shown here is derived from an EMBL/GenBank/DDBJ whole genome shotgun (WGS) entry which is preliminary data.</text>
</comment>
<organism evidence="1 2">
    <name type="scientific">Spirosoma utsteinense</name>
    <dbReference type="NCBI Taxonomy" id="2585773"/>
    <lineage>
        <taxon>Bacteria</taxon>
        <taxon>Pseudomonadati</taxon>
        <taxon>Bacteroidota</taxon>
        <taxon>Cytophagia</taxon>
        <taxon>Cytophagales</taxon>
        <taxon>Cytophagaceae</taxon>
        <taxon>Spirosoma</taxon>
    </lineage>
</organism>
<evidence type="ECO:0000313" key="1">
    <source>
        <dbReference type="EMBL" id="MBC3793116.1"/>
    </source>
</evidence>
<keyword evidence="2" id="KW-1185">Reference proteome</keyword>